<protein>
    <recommendedName>
        <fullName evidence="3">DUF4138 domain-containing protein</fullName>
    </recommendedName>
</protein>
<proteinExistence type="predicted"/>
<reference evidence="1 2" key="1">
    <citation type="submission" date="2022-04" db="EMBL/GenBank/DDBJ databases">
        <title>Hymenobacter sp. isolated from the air.</title>
        <authorList>
            <person name="Won M."/>
            <person name="Lee C.-M."/>
            <person name="Woen H.-Y."/>
            <person name="Kwon S.-W."/>
        </authorList>
    </citation>
    <scope>NUCLEOTIDE SEQUENCE [LARGE SCALE GENOMIC DNA]</scope>
    <source>
        <strain evidence="2">5516 S-25</strain>
    </source>
</reference>
<dbReference type="RefSeq" id="WP_247974394.1">
    <property type="nucleotide sequence ID" value="NZ_CP095848.1"/>
</dbReference>
<sequence>MRVSMLLIGRGLPVLLGLVLSACGATSSLSVTPRQANGPWVNGHPTSLIRHPDSVQVRAGFIRSEPAELVFETEITNTSDRPVLVAPETFYLLLLPPDSAAEATMTKGIFDSRVPALNPEVQLQQLRAKLDKEADKATGVSWFEILTSATHIAEDVASISKKETAEQVAERDYRHQSDEAYFDEQRENHAQKADHLYSQHENLAAVVLRKTTLEPGQRVRGHVYFPRKDYAKRLRLVVFFDERPVQFEYTQTMQRH</sequence>
<evidence type="ECO:0000313" key="1">
    <source>
        <dbReference type="EMBL" id="UPL47812.1"/>
    </source>
</evidence>
<accession>A0ABY4J4P4</accession>
<dbReference type="PROSITE" id="PS51257">
    <property type="entry name" value="PROKAR_LIPOPROTEIN"/>
    <property type="match status" value="1"/>
</dbReference>
<name>A0ABY4J4P4_9BACT</name>
<keyword evidence="2" id="KW-1185">Reference proteome</keyword>
<organism evidence="1 2">
    <name type="scientific">Hymenobacter sublimis</name>
    <dbReference type="NCBI Taxonomy" id="2933777"/>
    <lineage>
        <taxon>Bacteria</taxon>
        <taxon>Pseudomonadati</taxon>
        <taxon>Bacteroidota</taxon>
        <taxon>Cytophagia</taxon>
        <taxon>Cytophagales</taxon>
        <taxon>Hymenobacteraceae</taxon>
        <taxon>Hymenobacter</taxon>
    </lineage>
</organism>
<dbReference type="Proteomes" id="UP000829647">
    <property type="component" value="Chromosome"/>
</dbReference>
<evidence type="ECO:0000313" key="2">
    <source>
        <dbReference type="Proteomes" id="UP000829647"/>
    </source>
</evidence>
<dbReference type="EMBL" id="CP095848">
    <property type="protein sequence ID" value="UPL47812.1"/>
    <property type="molecule type" value="Genomic_DNA"/>
</dbReference>
<gene>
    <name evidence="1" type="ORF">MWH26_11465</name>
</gene>
<evidence type="ECO:0008006" key="3">
    <source>
        <dbReference type="Google" id="ProtNLM"/>
    </source>
</evidence>